<comment type="cofactor">
    <cofactor evidence="8">
        <name>Mg(2+)</name>
        <dbReference type="ChEBI" id="CHEBI:18420"/>
    </cofactor>
</comment>
<feature type="domain" description="MobA-like NTP transferase" evidence="9">
    <location>
        <begin position="9"/>
        <end position="158"/>
    </location>
</feature>
<protein>
    <recommendedName>
        <fullName evidence="8">Probable molybdenum cofactor guanylyltransferase</fullName>
        <shortName evidence="8">MoCo guanylyltransferase</shortName>
        <ecNumber evidence="8">2.7.7.77</ecNumber>
    </recommendedName>
    <alternativeName>
        <fullName evidence="8">GTP:molybdopterin guanylyltransferase</fullName>
    </alternativeName>
    <alternativeName>
        <fullName evidence="8">Mo-MPT guanylyltransferase</fullName>
    </alternativeName>
    <alternativeName>
        <fullName evidence="8">Molybdopterin guanylyltransferase</fullName>
    </alternativeName>
    <alternativeName>
        <fullName evidence="8">Molybdopterin-guanine dinucleotide synthase</fullName>
        <shortName evidence="8">MGD synthase</shortName>
    </alternativeName>
</protein>
<evidence type="ECO:0000256" key="3">
    <source>
        <dbReference type="ARBA" id="ARBA00022723"/>
    </source>
</evidence>
<proteinExistence type="inferred from homology"/>
<feature type="binding site" evidence="8">
    <location>
        <position position="97"/>
    </location>
    <ligand>
        <name>GTP</name>
        <dbReference type="ChEBI" id="CHEBI:37565"/>
    </ligand>
</feature>
<accession>A0ABW7N1V7</accession>
<keyword evidence="4 8" id="KW-0547">Nucleotide-binding</keyword>
<dbReference type="SUPFAM" id="SSF53448">
    <property type="entry name" value="Nucleotide-diphospho-sugar transferases"/>
    <property type="match status" value="1"/>
</dbReference>
<evidence type="ECO:0000256" key="7">
    <source>
        <dbReference type="ARBA" id="ARBA00023150"/>
    </source>
</evidence>
<dbReference type="PANTHER" id="PTHR19136">
    <property type="entry name" value="MOLYBDENUM COFACTOR GUANYLYLTRANSFERASE"/>
    <property type="match status" value="1"/>
</dbReference>
<comment type="catalytic activity">
    <reaction evidence="8">
        <text>Mo-molybdopterin + GTP + H(+) = Mo-molybdopterin guanine dinucleotide + diphosphate</text>
        <dbReference type="Rhea" id="RHEA:34243"/>
        <dbReference type="ChEBI" id="CHEBI:15378"/>
        <dbReference type="ChEBI" id="CHEBI:33019"/>
        <dbReference type="ChEBI" id="CHEBI:37565"/>
        <dbReference type="ChEBI" id="CHEBI:71302"/>
        <dbReference type="ChEBI" id="CHEBI:71310"/>
        <dbReference type="EC" id="2.7.7.77"/>
    </reaction>
</comment>
<comment type="function">
    <text evidence="8">Transfers a GMP moiety from GTP to Mo-molybdopterin (Mo-MPT) cofactor (Moco or molybdenum cofactor) to form Mo-molybdopterin guanine dinucleotide (Mo-MGD) cofactor.</text>
</comment>
<gene>
    <name evidence="8" type="primary">mobA</name>
    <name evidence="10" type="ORF">V8G58_14205</name>
</gene>
<name>A0ABW7N1V7_9FLAO</name>
<feature type="binding site" evidence="8">
    <location>
        <position position="24"/>
    </location>
    <ligand>
        <name>GTP</name>
        <dbReference type="ChEBI" id="CHEBI:37565"/>
    </ligand>
</feature>
<dbReference type="EC" id="2.7.7.77" evidence="8"/>
<dbReference type="Pfam" id="PF12804">
    <property type="entry name" value="NTP_transf_3"/>
    <property type="match status" value="1"/>
</dbReference>
<comment type="domain">
    <text evidence="8">The N-terminal domain determines nucleotide recognition and specific binding, while the C-terminal domain determines the specific binding to the target protein.</text>
</comment>
<keyword evidence="6 8" id="KW-0342">GTP-binding</keyword>
<keyword evidence="3 8" id="KW-0479">Metal-binding</keyword>
<evidence type="ECO:0000256" key="8">
    <source>
        <dbReference type="HAMAP-Rule" id="MF_00316"/>
    </source>
</evidence>
<dbReference type="Proteomes" id="UP001610100">
    <property type="component" value="Unassembled WGS sequence"/>
</dbReference>
<evidence type="ECO:0000256" key="6">
    <source>
        <dbReference type="ARBA" id="ARBA00023134"/>
    </source>
</evidence>
<sequence length="191" mass="21223">MILKENITGLILAGGKSSRMGEDKGFVKLNDTTFMEYIITAVDPLVSEIIISSNNPDYDIFGFRRIEDPIKNEGPLVGLFSGFLASQTKYVLVLSCDVPLINSLVLKSLITNFEASFDGIMFKQNDQIMPLIGLYKSSCAHKFKTAFDSGERRLLNALKTCKMKLLTLGEASKALTNINTRAELNQIRSWS</sequence>
<keyword evidence="2 8" id="KW-0808">Transferase</keyword>
<evidence type="ECO:0000256" key="5">
    <source>
        <dbReference type="ARBA" id="ARBA00022842"/>
    </source>
</evidence>
<evidence type="ECO:0000256" key="2">
    <source>
        <dbReference type="ARBA" id="ARBA00022679"/>
    </source>
</evidence>
<evidence type="ECO:0000313" key="10">
    <source>
        <dbReference type="EMBL" id="MFH6773094.1"/>
    </source>
</evidence>
<organism evidence="10 11">
    <name type="scientific">Gaetbulibacter aestuarii</name>
    <dbReference type="NCBI Taxonomy" id="1502358"/>
    <lineage>
        <taxon>Bacteria</taxon>
        <taxon>Pseudomonadati</taxon>
        <taxon>Bacteroidota</taxon>
        <taxon>Flavobacteriia</taxon>
        <taxon>Flavobacteriales</taxon>
        <taxon>Flavobacteriaceae</taxon>
        <taxon>Gaetbulibacter</taxon>
    </lineage>
</organism>
<dbReference type="CDD" id="cd02503">
    <property type="entry name" value="MobA"/>
    <property type="match status" value="1"/>
</dbReference>
<evidence type="ECO:0000313" key="11">
    <source>
        <dbReference type="Proteomes" id="UP001610100"/>
    </source>
</evidence>
<dbReference type="InterPro" id="IPR025877">
    <property type="entry name" value="MobA-like_NTP_Trfase"/>
</dbReference>
<dbReference type="InterPro" id="IPR013482">
    <property type="entry name" value="Molybde_CF_guanTrfase"/>
</dbReference>
<keyword evidence="10" id="KW-0548">Nucleotidyltransferase</keyword>
<evidence type="ECO:0000259" key="9">
    <source>
        <dbReference type="Pfam" id="PF12804"/>
    </source>
</evidence>
<reference evidence="10 11" key="1">
    <citation type="submission" date="2024-02" db="EMBL/GenBank/DDBJ databases">
        <title>A Gaetbulibacter species isolated from tidal flats and genomic insights of their niches.</title>
        <authorList>
            <person name="Ye Y."/>
        </authorList>
    </citation>
    <scope>NUCLEOTIDE SEQUENCE [LARGE SCALE GENOMIC DNA]</scope>
    <source>
        <strain evidence="10 11">KYW382</strain>
    </source>
</reference>
<evidence type="ECO:0000256" key="4">
    <source>
        <dbReference type="ARBA" id="ARBA00022741"/>
    </source>
</evidence>
<comment type="caution">
    <text evidence="8">Lacks conserved residue(s) required for the propagation of feature annotation.</text>
</comment>
<dbReference type="HAMAP" id="MF_00316">
    <property type="entry name" value="MobA"/>
    <property type="match status" value="1"/>
</dbReference>
<comment type="similarity">
    <text evidence="8">Belongs to the MobA family.</text>
</comment>
<keyword evidence="5 8" id="KW-0460">Magnesium</keyword>
<keyword evidence="11" id="KW-1185">Reference proteome</keyword>
<comment type="caution">
    <text evidence="10">The sequence shown here is derived from an EMBL/GenBank/DDBJ whole genome shotgun (WGS) entry which is preliminary data.</text>
</comment>
<dbReference type="PANTHER" id="PTHR19136:SF81">
    <property type="entry name" value="MOLYBDENUM COFACTOR GUANYLYLTRANSFERASE"/>
    <property type="match status" value="1"/>
</dbReference>
<dbReference type="EMBL" id="JBAWKB010000006">
    <property type="protein sequence ID" value="MFH6773094.1"/>
    <property type="molecule type" value="Genomic_DNA"/>
</dbReference>
<comment type="subcellular location">
    <subcellularLocation>
        <location evidence="8">Cytoplasm</location>
    </subcellularLocation>
</comment>
<feature type="binding site" evidence="8">
    <location>
        <position position="68"/>
    </location>
    <ligand>
        <name>GTP</name>
        <dbReference type="ChEBI" id="CHEBI:37565"/>
    </ligand>
</feature>
<feature type="binding site" evidence="8">
    <location>
        <begin position="12"/>
        <end position="14"/>
    </location>
    <ligand>
        <name>GTP</name>
        <dbReference type="ChEBI" id="CHEBI:37565"/>
    </ligand>
</feature>
<dbReference type="InterPro" id="IPR029044">
    <property type="entry name" value="Nucleotide-diphossugar_trans"/>
</dbReference>
<keyword evidence="1 8" id="KW-0963">Cytoplasm</keyword>
<dbReference type="GO" id="GO:0061603">
    <property type="term" value="F:molybdenum cofactor guanylyltransferase activity"/>
    <property type="evidence" value="ECO:0007669"/>
    <property type="project" value="UniProtKB-EC"/>
</dbReference>
<keyword evidence="7 8" id="KW-0501">Molybdenum cofactor biosynthesis</keyword>
<evidence type="ECO:0000256" key="1">
    <source>
        <dbReference type="ARBA" id="ARBA00022490"/>
    </source>
</evidence>
<dbReference type="RefSeq" id="WP_344742146.1">
    <property type="nucleotide sequence ID" value="NZ_BAABAY010000007.1"/>
</dbReference>
<dbReference type="Gene3D" id="3.90.550.10">
    <property type="entry name" value="Spore Coat Polysaccharide Biosynthesis Protein SpsA, Chain A"/>
    <property type="match status" value="1"/>
</dbReference>
<feature type="binding site" evidence="8">
    <location>
        <position position="97"/>
    </location>
    <ligand>
        <name>Mg(2+)</name>
        <dbReference type="ChEBI" id="CHEBI:18420"/>
    </ligand>
</feature>